<evidence type="ECO:0000256" key="2">
    <source>
        <dbReference type="SAM" id="Phobius"/>
    </source>
</evidence>
<feature type="domain" description="Transglutaminase-like" evidence="3">
    <location>
        <begin position="473"/>
        <end position="543"/>
    </location>
</feature>
<keyword evidence="4" id="KW-0645">Protease</keyword>
<keyword evidence="5" id="KW-1185">Reference proteome</keyword>
<feature type="transmembrane region" description="Helical" evidence="2">
    <location>
        <begin position="119"/>
        <end position="139"/>
    </location>
</feature>
<dbReference type="RefSeq" id="WP_101832568.1">
    <property type="nucleotide sequence ID" value="NZ_FZMO01000222.1"/>
</dbReference>
<dbReference type="InterPro" id="IPR021878">
    <property type="entry name" value="TgpA_N"/>
</dbReference>
<dbReference type="PANTHER" id="PTHR42736">
    <property type="entry name" value="PROTEIN-GLUTAMINE GAMMA-GLUTAMYLTRANSFERASE"/>
    <property type="match status" value="1"/>
</dbReference>
<gene>
    <name evidence="4" type="ORF">FRACA_2990004</name>
</gene>
<feature type="transmembrane region" description="Helical" evidence="2">
    <location>
        <begin position="213"/>
        <end position="235"/>
    </location>
</feature>
<feature type="region of interest" description="Disordered" evidence="1">
    <location>
        <begin position="716"/>
        <end position="748"/>
    </location>
</feature>
<name>A0A2I2KTK9_9ACTN</name>
<accession>A0A2I2KTK9</accession>
<feature type="transmembrane region" description="Helical" evidence="2">
    <location>
        <begin position="619"/>
        <end position="641"/>
    </location>
</feature>
<dbReference type="EMBL" id="FZMO01000222">
    <property type="protein sequence ID" value="SNQ48997.1"/>
    <property type="molecule type" value="Genomic_DNA"/>
</dbReference>
<keyword evidence="2" id="KW-0472">Membrane</keyword>
<feature type="transmembrane region" description="Helical" evidence="2">
    <location>
        <begin position="146"/>
        <end position="165"/>
    </location>
</feature>
<evidence type="ECO:0000313" key="4">
    <source>
        <dbReference type="EMBL" id="SNQ48997.1"/>
    </source>
</evidence>
<feature type="compositionally biased region" description="Low complexity" evidence="1">
    <location>
        <begin position="593"/>
        <end position="611"/>
    </location>
</feature>
<keyword evidence="2" id="KW-0812">Transmembrane</keyword>
<reference evidence="4 5" key="1">
    <citation type="submission" date="2017-06" db="EMBL/GenBank/DDBJ databases">
        <authorList>
            <person name="Kim H.J."/>
            <person name="Triplett B.A."/>
        </authorList>
    </citation>
    <scope>NUCLEOTIDE SEQUENCE [LARGE SCALE GENOMIC DNA]</scope>
    <source>
        <strain evidence="4">FRACA_ARgP5</strain>
    </source>
</reference>
<keyword evidence="4" id="KW-0378">Hydrolase</keyword>
<dbReference type="Pfam" id="PF11992">
    <property type="entry name" value="TgpA_N"/>
    <property type="match status" value="1"/>
</dbReference>
<dbReference type="GO" id="GO:0006508">
    <property type="term" value="P:proteolysis"/>
    <property type="evidence" value="ECO:0007669"/>
    <property type="project" value="UniProtKB-KW"/>
</dbReference>
<dbReference type="OrthoDB" id="9804023at2"/>
<evidence type="ECO:0000313" key="5">
    <source>
        <dbReference type="Proteomes" id="UP000234331"/>
    </source>
</evidence>
<feature type="transmembrane region" description="Helical" evidence="2">
    <location>
        <begin position="171"/>
        <end position="190"/>
    </location>
</feature>
<keyword evidence="2" id="KW-1133">Transmembrane helix</keyword>
<dbReference type="InterPro" id="IPR002931">
    <property type="entry name" value="Transglutaminase-like"/>
</dbReference>
<dbReference type="PANTHER" id="PTHR42736:SF1">
    <property type="entry name" value="PROTEIN-GLUTAMINE GAMMA-GLUTAMYLTRANSFERASE"/>
    <property type="match status" value="1"/>
</dbReference>
<feature type="compositionally biased region" description="Pro residues" evidence="1">
    <location>
        <begin position="574"/>
        <end position="592"/>
    </location>
</feature>
<feature type="compositionally biased region" description="Low complexity" evidence="1">
    <location>
        <begin position="555"/>
        <end position="567"/>
    </location>
</feature>
<dbReference type="AlphaFoldDB" id="A0A2I2KTK9"/>
<organism evidence="4 5">
    <name type="scientific">Frankia canadensis</name>
    <dbReference type="NCBI Taxonomy" id="1836972"/>
    <lineage>
        <taxon>Bacteria</taxon>
        <taxon>Bacillati</taxon>
        <taxon>Actinomycetota</taxon>
        <taxon>Actinomycetes</taxon>
        <taxon>Frankiales</taxon>
        <taxon>Frankiaceae</taxon>
        <taxon>Frankia</taxon>
    </lineage>
</organism>
<feature type="region of interest" description="Disordered" evidence="1">
    <location>
        <begin position="547"/>
        <end position="611"/>
    </location>
</feature>
<feature type="compositionally biased region" description="Polar residues" evidence="1">
    <location>
        <begin position="870"/>
        <end position="879"/>
    </location>
</feature>
<protein>
    <submittedName>
        <fullName evidence="4">Transglutaminase-like enzyme, predicted cysteine protease</fullName>
    </submittedName>
</protein>
<dbReference type="Pfam" id="PF01841">
    <property type="entry name" value="Transglut_core"/>
    <property type="match status" value="1"/>
</dbReference>
<dbReference type="SMART" id="SM00460">
    <property type="entry name" value="TGc"/>
    <property type="match status" value="1"/>
</dbReference>
<evidence type="ECO:0000259" key="3">
    <source>
        <dbReference type="SMART" id="SM00460"/>
    </source>
</evidence>
<dbReference type="InterPro" id="IPR052901">
    <property type="entry name" value="Bact_TGase-like"/>
</dbReference>
<feature type="transmembrane region" description="Helical" evidence="2">
    <location>
        <begin position="61"/>
        <end position="86"/>
    </location>
</feature>
<dbReference type="PROSITE" id="PS51257">
    <property type="entry name" value="PROKAR_LIPOPROTEIN"/>
    <property type="match status" value="1"/>
</dbReference>
<sequence length="898" mass="93294">MNTRLVPTTVATIACLLSTSALSRLFDGTAWWFVPVLIAVVVAVGTATAGRLLRLPTAAGLLLSLAGLLVVVTVLCARSTALFGVVPTSGTVRTLRELISAGSSDISRLATPVPHRPGVVVLTVTGIYLTAMLVDLIVVTLDRPTFGGLPLLALYAVSAAILPGGVGPVPFLLGAVSFIALLMLDGRLAFGRWGRTVSDGAERREGEAFGGRVTVNALGVALAALVVAVTVPMGVPSLDGEGLVSRKGGYGAGDGPSSASVVQPIVSVSQQLHASNEVPLLNVREDTPHYLRLTALENFDGQLFTLRALNATRDNRISEGLPKPRLGGGTVTTSASISVTSRFNELYLPVPGVPTRVRGLVGDWRLATPTGTIFSTRTSTSGAKYQVDAVVPNPTRQELQASSGPVPDELAVDTALPADLDPRLRQLVATVTRGARTPYEKIYAIQEYLRGPLFTYDLRGAPTTQEGALSEFLFDTRTGYCEQFASAMTVMVRMLGAAARVAIGFVPGERQADGSYLVTNRQAHAWPEVWFPNVGWVSFEPTRRADGATTAPSYAPAGVDDPDGAAASQGPELPATPQPDPAGGPVPVPSAAPTPSAAAGSSAPQAGKPASAAPGGLPMWVFALLVATPFLLLGLATPAIIRVRRRRARLRPGRHGPGAVAGGDPGGTSGDDQAGAVAQVHEAWAELLDVAADLGVTIRTSDSPRAGVARLTAYLDAEPPGADRPAARGAENDGPEAGGDGGASPTYQPVREAFGRLAAAEERARYAPPELASPPPPAEVARDVELVAGTLWSVAPRGRRIMARLVPPSVFRRGEPGAADAVTAVGTSRSTDRHRWLPVGGRRTSVDATNRPPSLYPPAEPRSTRLRHPGSQNGSSTGTHPDHARPALSQSGPRGSEP</sequence>
<dbReference type="InterPro" id="IPR038765">
    <property type="entry name" value="Papain-like_cys_pep_sf"/>
</dbReference>
<feature type="compositionally biased region" description="Polar residues" evidence="1">
    <location>
        <begin position="888"/>
        <end position="898"/>
    </location>
</feature>
<dbReference type="GO" id="GO:0008233">
    <property type="term" value="F:peptidase activity"/>
    <property type="evidence" value="ECO:0007669"/>
    <property type="project" value="UniProtKB-KW"/>
</dbReference>
<feature type="region of interest" description="Disordered" evidence="1">
    <location>
        <begin position="651"/>
        <end position="674"/>
    </location>
</feature>
<dbReference type="Proteomes" id="UP000234331">
    <property type="component" value="Unassembled WGS sequence"/>
</dbReference>
<feature type="transmembrane region" description="Helical" evidence="2">
    <location>
        <begin position="31"/>
        <end position="49"/>
    </location>
</feature>
<feature type="compositionally biased region" description="Low complexity" evidence="1">
    <location>
        <begin position="716"/>
        <end position="729"/>
    </location>
</feature>
<feature type="compositionally biased region" description="Gly residues" evidence="1">
    <location>
        <begin position="655"/>
        <end position="669"/>
    </location>
</feature>
<evidence type="ECO:0000256" key="1">
    <source>
        <dbReference type="SAM" id="MobiDB-lite"/>
    </source>
</evidence>
<feature type="region of interest" description="Disordered" evidence="1">
    <location>
        <begin position="823"/>
        <end position="898"/>
    </location>
</feature>
<dbReference type="Gene3D" id="3.10.620.30">
    <property type="match status" value="1"/>
</dbReference>
<proteinExistence type="predicted"/>
<dbReference type="SUPFAM" id="SSF54001">
    <property type="entry name" value="Cysteine proteinases"/>
    <property type="match status" value="1"/>
</dbReference>